<reference evidence="1" key="1">
    <citation type="submission" date="2023-04" db="EMBL/GenBank/DDBJ databases">
        <title>Draft Genome sequencing of Naganishia species isolated from polar environments using Oxford Nanopore Technology.</title>
        <authorList>
            <person name="Leo P."/>
            <person name="Venkateswaran K."/>
        </authorList>
    </citation>
    <scope>NUCLEOTIDE SEQUENCE</scope>
    <source>
        <strain evidence="1">MNA-CCFEE 5262</strain>
    </source>
</reference>
<comment type="caution">
    <text evidence="1">The sequence shown here is derived from an EMBL/GenBank/DDBJ whole genome shotgun (WGS) entry which is preliminary data.</text>
</comment>
<sequence>MALSDLYALIPAQGYILGADLPSVFSKYETQRGTVLLQPSEREALERFGREHAGERVDAGILVGLIGELLGAAGMTGTSGSESKEKQNGTEPIGGVESGRITKTPFKGLALSLGDPADISLLDDTEPPFTPIAADRSNPHEVDTAVPGRAPDTDVEKKTSPETAAEKPRAKPSTPATTSQIPRRREKPINSPAALPSSYTPVARSTGRRGSDPSSTPSQTPMTKPAVRSSSALSNHSYGSASSGIVRPRPPRTSTSSRRSTSPSQIIASSRHTARKSSTSTTRPSDPFHDSPPVVPGSPDLPALASADSELSMLDETSFVGRGLGDVSVDEDDDEVGARHGSRLDRISTASTSSLAATHDALQALKRENSDLLKKKNELARQLQVIGAETEAQLADLQESLDGARAELAGKRREEKESRTREAQLGTQICTLELEMQHLQQQLSTARESHGMQQRMLQDANAEADRLRDALLGKEEDVAGLKVTIETYEDEKRSWEDQLETLQATNATLQASLHTAQEAARTLERRKAENQELQQTIKRLTHELDILRTQQNAGARHAHGETDALAPASMAARESAGRMSLGDELRSHFAEDGEESEEEKSGKSRTVVKTVIRHRDKEAADDASESEPETSLVEEIVREYVDVGVETDPLASAPMASASIQTDETHHGVLPPYSPRSDAEIAQDALTHAHPKLELPEKVDLERHHELAMDYARVSTAVGMRCTLIEEKLNVEQGEALRVRTALEPSFHGKVSPGVSLGTLLCVCAAALAMGAAGYYLGWRQNHFQLLDGVRKVLQDHLLPYVHLYFQEFIPSTARTSTLAGGVKLFVGRTPI</sequence>
<name>A0ACC2V4R0_9TREE</name>
<dbReference type="Proteomes" id="UP001230649">
    <property type="component" value="Unassembled WGS sequence"/>
</dbReference>
<proteinExistence type="predicted"/>
<gene>
    <name evidence="1" type="ORF">QFC20_006911</name>
</gene>
<evidence type="ECO:0000313" key="2">
    <source>
        <dbReference type="Proteomes" id="UP001230649"/>
    </source>
</evidence>
<protein>
    <submittedName>
        <fullName evidence="1">Uncharacterized protein</fullName>
    </submittedName>
</protein>
<dbReference type="EMBL" id="JASBWS010000139">
    <property type="protein sequence ID" value="KAJ9094343.1"/>
    <property type="molecule type" value="Genomic_DNA"/>
</dbReference>
<organism evidence="1 2">
    <name type="scientific">Naganishia adeliensis</name>
    <dbReference type="NCBI Taxonomy" id="92952"/>
    <lineage>
        <taxon>Eukaryota</taxon>
        <taxon>Fungi</taxon>
        <taxon>Dikarya</taxon>
        <taxon>Basidiomycota</taxon>
        <taxon>Agaricomycotina</taxon>
        <taxon>Tremellomycetes</taxon>
        <taxon>Filobasidiales</taxon>
        <taxon>Filobasidiaceae</taxon>
        <taxon>Naganishia</taxon>
    </lineage>
</organism>
<evidence type="ECO:0000313" key="1">
    <source>
        <dbReference type="EMBL" id="KAJ9094343.1"/>
    </source>
</evidence>
<accession>A0ACC2V4R0</accession>
<keyword evidence="2" id="KW-1185">Reference proteome</keyword>